<evidence type="ECO:0000313" key="3">
    <source>
        <dbReference type="Proteomes" id="UP000500767"/>
    </source>
</evidence>
<keyword evidence="1" id="KW-1133">Transmembrane helix</keyword>
<feature type="transmembrane region" description="Helical" evidence="1">
    <location>
        <begin position="45"/>
        <end position="66"/>
    </location>
</feature>
<protein>
    <submittedName>
        <fullName evidence="2">Uncharacterized protein</fullName>
    </submittedName>
</protein>
<organism evidence="2 3">
    <name type="scientific">Lichenicola cladoniae</name>
    <dbReference type="NCBI Taxonomy" id="1484109"/>
    <lineage>
        <taxon>Bacteria</taxon>
        <taxon>Pseudomonadati</taxon>
        <taxon>Pseudomonadota</taxon>
        <taxon>Alphaproteobacteria</taxon>
        <taxon>Acetobacterales</taxon>
        <taxon>Acetobacteraceae</taxon>
        <taxon>Lichenicola</taxon>
    </lineage>
</organism>
<dbReference type="KEGG" id="lck:HN018_17675"/>
<keyword evidence="1" id="KW-0472">Membrane</keyword>
<dbReference type="AlphaFoldDB" id="A0A6M8HTC8"/>
<sequence>MINSSSLRAASSGYLISLALGCVGIALFGIALGELIQPRSADAGGTLGTIGEILAFAILFAIRLVFWSRISSMMQNIVRAFVTIVMILSVFANFGLLGLTLFGSIQGNESTGAVVFTIIGAITQIATVIWLIKYRRE</sequence>
<dbReference type="Proteomes" id="UP000500767">
    <property type="component" value="Chromosome"/>
</dbReference>
<dbReference type="RefSeq" id="WP_171835235.1">
    <property type="nucleotide sequence ID" value="NZ_CP053708.1"/>
</dbReference>
<evidence type="ECO:0000256" key="1">
    <source>
        <dbReference type="SAM" id="Phobius"/>
    </source>
</evidence>
<evidence type="ECO:0000313" key="2">
    <source>
        <dbReference type="EMBL" id="QKE91618.1"/>
    </source>
</evidence>
<feature type="transmembrane region" description="Helical" evidence="1">
    <location>
        <begin position="78"/>
        <end position="105"/>
    </location>
</feature>
<proteinExistence type="predicted"/>
<name>A0A6M8HTC8_9PROT</name>
<feature type="transmembrane region" description="Helical" evidence="1">
    <location>
        <begin position="111"/>
        <end position="132"/>
    </location>
</feature>
<dbReference type="EMBL" id="CP053708">
    <property type="protein sequence ID" value="QKE91618.1"/>
    <property type="molecule type" value="Genomic_DNA"/>
</dbReference>
<reference evidence="2 3" key="1">
    <citation type="journal article" date="2014" name="World J. Microbiol. Biotechnol.">
        <title>Biodiversity and physiological characteristics of Antarctic and Arctic lichens-associated bacteria.</title>
        <authorList>
            <person name="Lee Y.M."/>
            <person name="Kim E.H."/>
            <person name="Lee H.K."/>
            <person name="Hong S.G."/>
        </authorList>
    </citation>
    <scope>NUCLEOTIDE SEQUENCE [LARGE SCALE GENOMIC DNA]</scope>
    <source>
        <strain evidence="2 3">PAMC 26569</strain>
    </source>
</reference>
<accession>A0A6M8HTC8</accession>
<feature type="transmembrane region" description="Helical" evidence="1">
    <location>
        <begin position="12"/>
        <end position="33"/>
    </location>
</feature>
<keyword evidence="1" id="KW-0812">Transmembrane</keyword>
<keyword evidence="3" id="KW-1185">Reference proteome</keyword>
<gene>
    <name evidence="2" type="ORF">HN018_17675</name>
</gene>